<reference evidence="3" key="1">
    <citation type="submission" date="2021-10" db="EMBL/GenBank/DDBJ databases">
        <authorList>
            <person name="Lyu M."/>
            <person name="Wang X."/>
            <person name="Meng X."/>
            <person name="Xu K."/>
        </authorList>
    </citation>
    <scope>NUCLEOTIDE SEQUENCE</scope>
    <source>
        <strain evidence="3">A6</strain>
    </source>
</reference>
<dbReference type="Proteomes" id="UP001165293">
    <property type="component" value="Unassembled WGS sequence"/>
</dbReference>
<gene>
    <name evidence="3" type="ORF">LK996_07630</name>
</gene>
<evidence type="ECO:0000256" key="1">
    <source>
        <dbReference type="SAM" id="SignalP"/>
    </source>
</evidence>
<evidence type="ECO:0000313" key="4">
    <source>
        <dbReference type="Proteomes" id="UP001165293"/>
    </source>
</evidence>
<feature type="signal peptide" evidence="1">
    <location>
        <begin position="1"/>
        <end position="31"/>
    </location>
</feature>
<evidence type="ECO:0000259" key="2">
    <source>
        <dbReference type="Pfam" id="PF13511"/>
    </source>
</evidence>
<dbReference type="RefSeq" id="WP_230526514.1">
    <property type="nucleotide sequence ID" value="NZ_JAJGAK010000001.1"/>
</dbReference>
<keyword evidence="1" id="KW-0732">Signal</keyword>
<feature type="domain" description="DUF4124" evidence="2">
    <location>
        <begin position="28"/>
        <end position="77"/>
    </location>
</feature>
<dbReference type="Pfam" id="PF13511">
    <property type="entry name" value="DUF4124"/>
    <property type="match status" value="1"/>
</dbReference>
<comment type="caution">
    <text evidence="3">The sequence shown here is derived from an EMBL/GenBank/DDBJ whole genome shotgun (WGS) entry which is preliminary data.</text>
</comment>
<feature type="chain" id="PRO_5046583589" evidence="1">
    <location>
        <begin position="32"/>
        <end position="218"/>
    </location>
</feature>
<evidence type="ECO:0000313" key="3">
    <source>
        <dbReference type="EMBL" id="MCC8362944.1"/>
    </source>
</evidence>
<accession>A0ABS8JH96</accession>
<organism evidence="3 4">
    <name type="scientific">Noviluteimonas lactosilytica</name>
    <dbReference type="NCBI Taxonomy" id="2888523"/>
    <lineage>
        <taxon>Bacteria</taxon>
        <taxon>Pseudomonadati</taxon>
        <taxon>Pseudomonadota</taxon>
        <taxon>Gammaproteobacteria</taxon>
        <taxon>Lysobacterales</taxon>
        <taxon>Lysobacteraceae</taxon>
        <taxon>Noviluteimonas</taxon>
    </lineage>
</organism>
<keyword evidence="4" id="KW-1185">Reference proteome</keyword>
<proteinExistence type="predicted"/>
<dbReference type="InterPro" id="IPR025392">
    <property type="entry name" value="DUF4124"/>
</dbReference>
<sequence>MSHAATSTLATAPLVVALFIAALFTGHDAHATTIYKCTDAKGAVTMQNDTPCPPGAKQEVRHIGELPTAPAPVAKPAEVRAPMGPPPGAQFELVRGPATDTLPASTVAKADRKPPPALFECKTWDNDTWLSETDSPEERCAPLTTTGLNGDPNLGMGAACEIKRDVCTALTEQALCTAWQRRVDEAKFRMTYAPAGEEDARKAEYERRVAAFVDTTCR</sequence>
<name>A0ABS8JH96_9GAMM</name>
<protein>
    <submittedName>
        <fullName evidence="3">DUF4124 domain-containing protein</fullName>
    </submittedName>
</protein>
<dbReference type="EMBL" id="JAJGAK010000001">
    <property type="protein sequence ID" value="MCC8362944.1"/>
    <property type="molecule type" value="Genomic_DNA"/>
</dbReference>